<sequence length="67" mass="7552">MPWEACHPRWRSGGRQLPSRRAVTIVRLWVVALLRCRPLDVAMGWVGIMAEVVANEAQLRVASSDLL</sequence>
<evidence type="ECO:0000313" key="2">
    <source>
        <dbReference type="Proteomes" id="UP000287651"/>
    </source>
</evidence>
<evidence type="ECO:0000313" key="1">
    <source>
        <dbReference type="EMBL" id="RRT60924.1"/>
    </source>
</evidence>
<dbReference type="Proteomes" id="UP000287651">
    <property type="component" value="Unassembled WGS sequence"/>
</dbReference>
<name>A0A426ZAC4_ENSVE</name>
<dbReference type="EMBL" id="AMZH03007600">
    <property type="protein sequence ID" value="RRT60924.1"/>
    <property type="molecule type" value="Genomic_DNA"/>
</dbReference>
<reference evidence="1 2" key="1">
    <citation type="journal article" date="2014" name="Agronomy (Basel)">
        <title>A Draft Genome Sequence for Ensete ventricosum, the Drought-Tolerant Tree Against Hunger.</title>
        <authorList>
            <person name="Harrison J."/>
            <person name="Moore K.A."/>
            <person name="Paszkiewicz K."/>
            <person name="Jones T."/>
            <person name="Grant M."/>
            <person name="Ambacheew D."/>
            <person name="Muzemil S."/>
            <person name="Studholme D.J."/>
        </authorList>
    </citation>
    <scope>NUCLEOTIDE SEQUENCE [LARGE SCALE GENOMIC DNA]</scope>
</reference>
<comment type="caution">
    <text evidence="1">The sequence shown here is derived from an EMBL/GenBank/DDBJ whole genome shotgun (WGS) entry which is preliminary data.</text>
</comment>
<proteinExistence type="predicted"/>
<accession>A0A426ZAC4</accession>
<organism evidence="1 2">
    <name type="scientific">Ensete ventricosum</name>
    <name type="common">Abyssinian banana</name>
    <name type="synonym">Musa ensete</name>
    <dbReference type="NCBI Taxonomy" id="4639"/>
    <lineage>
        <taxon>Eukaryota</taxon>
        <taxon>Viridiplantae</taxon>
        <taxon>Streptophyta</taxon>
        <taxon>Embryophyta</taxon>
        <taxon>Tracheophyta</taxon>
        <taxon>Spermatophyta</taxon>
        <taxon>Magnoliopsida</taxon>
        <taxon>Liliopsida</taxon>
        <taxon>Zingiberales</taxon>
        <taxon>Musaceae</taxon>
        <taxon>Ensete</taxon>
    </lineage>
</organism>
<gene>
    <name evidence="1" type="ORF">B296_00022927</name>
</gene>
<protein>
    <submittedName>
        <fullName evidence="1">Uncharacterized protein</fullName>
    </submittedName>
</protein>
<dbReference type="AlphaFoldDB" id="A0A426ZAC4"/>